<reference evidence="2" key="2">
    <citation type="submission" date="2022-06" db="UniProtKB">
        <authorList>
            <consortium name="EnsemblMetazoa"/>
        </authorList>
    </citation>
    <scope>IDENTIFICATION</scope>
</reference>
<feature type="compositionally biased region" description="Gly residues" evidence="1">
    <location>
        <begin position="34"/>
        <end position="44"/>
    </location>
</feature>
<dbReference type="EMBL" id="CMVM020000034">
    <property type="status" value="NOT_ANNOTATED_CDS"/>
    <property type="molecule type" value="Genomic_DNA"/>
</dbReference>
<protein>
    <submittedName>
        <fullName evidence="2">Uncharacterized protein</fullName>
    </submittedName>
</protein>
<keyword evidence="3" id="KW-1185">Reference proteome</keyword>
<evidence type="ECO:0000313" key="3">
    <source>
        <dbReference type="Proteomes" id="UP000024404"/>
    </source>
</evidence>
<evidence type="ECO:0000256" key="1">
    <source>
        <dbReference type="SAM" id="MobiDB-lite"/>
    </source>
</evidence>
<sequence>MRCCVSGCGGADAGVRRKGDYAVRELLLLGDVEGGGNSREGGGSDWDCEMGTPPGGLYTTTTTAWLSPIPSRTSISTILVDRQWAAFLMPLLRFVDERENVNE</sequence>
<dbReference type="Proteomes" id="UP000024404">
    <property type="component" value="Unassembled WGS sequence"/>
</dbReference>
<evidence type="ECO:0000313" key="2">
    <source>
        <dbReference type="EnsemblMetazoa" id="OVOC1241.1"/>
    </source>
</evidence>
<dbReference type="AlphaFoldDB" id="A0A8R1XRV7"/>
<name>A0A8R1XRV7_ONCVO</name>
<feature type="region of interest" description="Disordered" evidence="1">
    <location>
        <begin position="34"/>
        <end position="53"/>
    </location>
</feature>
<organism evidence="2 3">
    <name type="scientific">Onchocerca volvulus</name>
    <dbReference type="NCBI Taxonomy" id="6282"/>
    <lineage>
        <taxon>Eukaryota</taxon>
        <taxon>Metazoa</taxon>
        <taxon>Ecdysozoa</taxon>
        <taxon>Nematoda</taxon>
        <taxon>Chromadorea</taxon>
        <taxon>Rhabditida</taxon>
        <taxon>Spirurina</taxon>
        <taxon>Spiruromorpha</taxon>
        <taxon>Filarioidea</taxon>
        <taxon>Onchocercidae</taxon>
        <taxon>Onchocerca</taxon>
    </lineage>
</organism>
<accession>A0A8R1XRV7</accession>
<proteinExistence type="predicted"/>
<dbReference type="EnsemblMetazoa" id="OVOC1241.1">
    <property type="protein sequence ID" value="OVOC1241.1"/>
    <property type="gene ID" value="WBGene00238050"/>
</dbReference>
<reference evidence="3" key="1">
    <citation type="submission" date="2013-10" db="EMBL/GenBank/DDBJ databases">
        <title>Genome sequencing of Onchocerca volvulus.</title>
        <authorList>
            <person name="Cotton J."/>
            <person name="Tsai J."/>
            <person name="Stanley E."/>
            <person name="Tracey A."/>
            <person name="Holroyd N."/>
            <person name="Lustigman S."/>
            <person name="Berriman M."/>
        </authorList>
    </citation>
    <scope>NUCLEOTIDE SEQUENCE</scope>
</reference>